<feature type="binding site" evidence="4">
    <location>
        <position position="258"/>
    </location>
    <ligand>
        <name>1D-myo-inositol 2-(L-cysteinylamino)-2-deoxy-alpha-D-glucopyranoside</name>
        <dbReference type="ChEBI" id="CHEBI:58887"/>
    </ligand>
</feature>
<feature type="domain" description="N-acetyltransferase" evidence="5">
    <location>
        <begin position="20"/>
        <end position="192"/>
    </location>
</feature>
<dbReference type="EMBL" id="CP014859">
    <property type="protein sequence ID" value="AOS65950.1"/>
    <property type="molecule type" value="Genomic_DNA"/>
</dbReference>
<feature type="binding site" evidence="4">
    <location>
        <position position="39"/>
    </location>
    <ligand>
        <name>1D-myo-inositol 2-(L-cysteinylamino)-2-deoxy-alpha-D-glucopyranoside</name>
        <dbReference type="ChEBI" id="CHEBI:58887"/>
    </ligand>
</feature>
<feature type="binding site" evidence="4">
    <location>
        <begin position="315"/>
        <end position="320"/>
    </location>
    <ligand>
        <name>acetyl-CoA</name>
        <dbReference type="ChEBI" id="CHEBI:57288"/>
        <label>2</label>
    </ligand>
</feature>
<comment type="catalytic activity">
    <reaction evidence="4">
        <text>1D-myo-inositol 2-(L-cysteinylamino)-2-deoxy-alpha-D-glucopyranoside + acetyl-CoA = mycothiol + CoA + H(+)</text>
        <dbReference type="Rhea" id="RHEA:26172"/>
        <dbReference type="ChEBI" id="CHEBI:15378"/>
        <dbReference type="ChEBI" id="CHEBI:16768"/>
        <dbReference type="ChEBI" id="CHEBI:57287"/>
        <dbReference type="ChEBI" id="CHEBI:57288"/>
        <dbReference type="ChEBI" id="CHEBI:58887"/>
        <dbReference type="EC" id="2.3.1.189"/>
    </reaction>
</comment>
<comment type="subunit">
    <text evidence="4">Monomer.</text>
</comment>
<keyword evidence="7" id="KW-1185">Reference proteome</keyword>
<evidence type="ECO:0000256" key="1">
    <source>
        <dbReference type="ARBA" id="ARBA00022679"/>
    </source>
</evidence>
<feature type="binding site" evidence="4">
    <location>
        <begin position="97"/>
        <end position="99"/>
    </location>
    <ligand>
        <name>acetyl-CoA</name>
        <dbReference type="ChEBI" id="CHEBI:57288"/>
        <label>1</label>
    </ligand>
</feature>
<dbReference type="HAMAP" id="MF_01698">
    <property type="entry name" value="MshD"/>
    <property type="match status" value="1"/>
</dbReference>
<dbReference type="GO" id="GO:0035447">
    <property type="term" value="F:mycothiol synthase activity"/>
    <property type="evidence" value="ECO:0007669"/>
    <property type="project" value="UniProtKB-UniRule"/>
</dbReference>
<feature type="domain" description="N-acetyltransferase" evidence="5">
    <location>
        <begin position="191"/>
        <end position="338"/>
    </location>
</feature>
<proteinExistence type="inferred from homology"/>
<comment type="function">
    <text evidence="4">Catalyzes the transfer of acetyl from acetyl-CoA to desacetylmycothiol (Cys-GlcN-Ins) to form mycothiol.</text>
</comment>
<dbReference type="InterPro" id="IPR000182">
    <property type="entry name" value="GNAT_dom"/>
</dbReference>
<feature type="binding site" evidence="4">
    <location>
        <begin position="276"/>
        <end position="278"/>
    </location>
    <ligand>
        <name>acetyl-CoA</name>
        <dbReference type="ChEBI" id="CHEBI:57288"/>
        <label>2</label>
    </ligand>
</feature>
<comment type="caution">
    <text evidence="4">Lacks conserved residue(s) required for the propagation of feature annotation.</text>
</comment>
<dbReference type="Gene3D" id="3.40.630.30">
    <property type="match status" value="1"/>
</dbReference>
<evidence type="ECO:0000256" key="2">
    <source>
        <dbReference type="ARBA" id="ARBA00022737"/>
    </source>
</evidence>
<keyword evidence="2 4" id="KW-0677">Repeat</keyword>
<organism evidence="6 7">
    <name type="scientific">Actinoalloteichus hymeniacidonis</name>
    <dbReference type="NCBI Taxonomy" id="340345"/>
    <lineage>
        <taxon>Bacteria</taxon>
        <taxon>Bacillati</taxon>
        <taxon>Actinomycetota</taxon>
        <taxon>Actinomycetes</taxon>
        <taxon>Pseudonocardiales</taxon>
        <taxon>Pseudonocardiaceae</taxon>
        <taxon>Actinoalloteichus</taxon>
    </lineage>
</organism>
<dbReference type="PANTHER" id="PTHR43617:SF31">
    <property type="entry name" value="MYCOTHIOL ACETYLTRANSFERASE"/>
    <property type="match status" value="1"/>
</dbReference>
<dbReference type="NCBIfam" id="TIGR03448">
    <property type="entry name" value="mycothiol_MshD"/>
    <property type="match status" value="1"/>
</dbReference>
<dbReference type="InterPro" id="IPR050276">
    <property type="entry name" value="MshD_Acetyltransferase"/>
</dbReference>
<evidence type="ECO:0000313" key="6">
    <source>
        <dbReference type="EMBL" id="AOS65950.1"/>
    </source>
</evidence>
<dbReference type="PANTHER" id="PTHR43617">
    <property type="entry name" value="L-AMINO ACID N-ACETYLTRANSFERASE"/>
    <property type="match status" value="1"/>
</dbReference>
<accession>A0AAC9HV92</accession>
<reference evidence="7" key="1">
    <citation type="submission" date="2016-03" db="EMBL/GenBank/DDBJ databases">
        <title>Complete genome sequence of the type strain Actinoalloteichus hymeniacidonis DSM 45092.</title>
        <authorList>
            <person name="Schaffert L."/>
            <person name="Albersmeier A."/>
            <person name="Winkler A."/>
            <person name="Kalinowski J."/>
            <person name="Zotchev S."/>
            <person name="Ruckert C."/>
        </authorList>
    </citation>
    <scope>NUCLEOTIDE SEQUENCE [LARGE SCALE GENOMIC DNA]</scope>
    <source>
        <strain evidence="7">HPA177(T) (DSM 45092(T))</strain>
    </source>
</reference>
<evidence type="ECO:0000256" key="4">
    <source>
        <dbReference type="HAMAP-Rule" id="MF_01698"/>
    </source>
</evidence>
<keyword evidence="1 4" id="KW-0808">Transferase</keyword>
<name>A0AAC9HV92_9PSEU</name>
<gene>
    <name evidence="4" type="primary">mshD</name>
    <name evidence="6" type="ORF">TL08_25905</name>
</gene>
<dbReference type="GO" id="GO:0010125">
    <property type="term" value="P:mycothiol biosynthetic process"/>
    <property type="evidence" value="ECO:0007669"/>
    <property type="project" value="UniProtKB-UniRule"/>
</dbReference>
<dbReference type="Pfam" id="PF13508">
    <property type="entry name" value="Acetyltransf_7"/>
    <property type="match status" value="1"/>
</dbReference>
<sequence length="338" mass="36508">MDDVTIISWHNGLLDEVADEAIALLDEAADADGRAPVAERGLAALQRRGSAAVQAGQVRADVGGVEHFLARESGGALVGYAQVDTQIDSEGRLVAELAVRPTARTNGVGTALVRALVERAGLPEAPAEPMTGPNGPDTPAQDSLLIWSHSDHPAADRLAHRFGFRRARELRRMWIDLTEHPPAALQERSDVRIRPFVVGEDEEALVRVNHRAFSWHPEQGGMTVADVVEKENSDWFDPAGFLLAVDAEDRLLGFHWTKVHAAGEAASEAVGEVYVVGVDPDAQGRGLGGLLTQAGLRYLAGRGLSQTMLYVEADNPAAIRVYERLGFTHRDSDIQFGR</sequence>
<dbReference type="EC" id="2.3.1.189" evidence="4"/>
<evidence type="ECO:0000259" key="5">
    <source>
        <dbReference type="PROSITE" id="PS51186"/>
    </source>
</evidence>
<dbReference type="InterPro" id="IPR016181">
    <property type="entry name" value="Acyl_CoA_acyltransferase"/>
</dbReference>
<feature type="binding site" evidence="4">
    <location>
        <position position="272"/>
    </location>
    <ligand>
        <name>1D-myo-inositol 2-(L-cysteinylamino)-2-deoxy-alpha-D-glucopyranoside</name>
        <dbReference type="ChEBI" id="CHEBI:58887"/>
    </ligand>
</feature>
<feature type="binding site" evidence="4">
    <location>
        <position position="218"/>
    </location>
    <ligand>
        <name>1D-myo-inositol 2-(L-cysteinylamino)-2-deoxy-alpha-D-glucopyranoside</name>
        <dbReference type="ChEBI" id="CHEBI:58887"/>
    </ligand>
</feature>
<dbReference type="PROSITE" id="PS51186">
    <property type="entry name" value="GNAT"/>
    <property type="match status" value="2"/>
</dbReference>
<evidence type="ECO:0000256" key="3">
    <source>
        <dbReference type="ARBA" id="ARBA00023315"/>
    </source>
</evidence>
<evidence type="ECO:0000313" key="7">
    <source>
        <dbReference type="Proteomes" id="UP000095210"/>
    </source>
</evidence>
<dbReference type="Pfam" id="PF00583">
    <property type="entry name" value="Acetyltransf_1"/>
    <property type="match status" value="1"/>
</dbReference>
<dbReference type="GO" id="GO:0008999">
    <property type="term" value="F:protein-N-terminal-alanine acetyltransferase activity"/>
    <property type="evidence" value="ECO:0007669"/>
    <property type="project" value="TreeGrafter"/>
</dbReference>
<protein>
    <recommendedName>
        <fullName evidence="4">Mycothiol acetyltransferase</fullName>
        <shortName evidence="4">MSH acetyltransferase</shortName>
        <ecNumber evidence="4">2.3.1.189</ecNumber>
    </recommendedName>
    <alternativeName>
        <fullName evidence="4">Mycothiol synthase</fullName>
    </alternativeName>
</protein>
<dbReference type="PIRSF" id="PIRSF021524">
    <property type="entry name" value="MSH_acetyltransferase"/>
    <property type="match status" value="1"/>
</dbReference>
<dbReference type="AlphaFoldDB" id="A0AAC9HV92"/>
<dbReference type="InterPro" id="IPR017813">
    <property type="entry name" value="Mycothiol_AcTrfase"/>
</dbReference>
<dbReference type="KEGG" id="ahm:TL08_25905"/>
<dbReference type="Proteomes" id="UP000095210">
    <property type="component" value="Chromosome"/>
</dbReference>
<dbReference type="CDD" id="cd04301">
    <property type="entry name" value="NAT_SF"/>
    <property type="match status" value="2"/>
</dbReference>
<keyword evidence="3 4" id="KW-0012">Acyltransferase</keyword>
<feature type="binding site" evidence="4">
    <location>
        <position position="310"/>
    </location>
    <ligand>
        <name>1D-myo-inositol 2-(L-cysteinylamino)-2-deoxy-alpha-D-glucopyranoside</name>
        <dbReference type="ChEBI" id="CHEBI:58887"/>
    </ligand>
</feature>
<comment type="similarity">
    <text evidence="4">Belongs to the acetyltransferase family. MshD subfamily.</text>
</comment>
<dbReference type="SUPFAM" id="SSF55729">
    <property type="entry name" value="Acyl-CoA N-acyltransferases (Nat)"/>
    <property type="match status" value="1"/>
</dbReference>